<dbReference type="AlphaFoldDB" id="A0AAD3SUY7"/>
<dbReference type="EMBL" id="BSYO01000019">
    <property type="protein sequence ID" value="GMH18350.1"/>
    <property type="molecule type" value="Genomic_DNA"/>
</dbReference>
<accession>A0AAD3SUY7</accession>
<sequence length="318" mass="34999">MTSATCSSQSRAQITISTEPNSLSAFLHLIPLRLLETNLISPPKNKISWCNSEVVANSFSIFWQSPYNWTRAQEAIGGHKHWYCLYCQCVTVGRKSQVCETILQVSGNDEAHLAVEVQCLYSLLDVTMECHLCCWTCRWVTNACMDEGIEDQCSSHGVKQFTEQLSDAKVIAHEGYPQAECCRLSVGHPDATINVSEAFAALSVAGNFGFQPFSHGVACTTRAPIQKLLSSTELTLRDNANLRGKSLIPMSKVEMLLPTNIGDYTDFFASLRHATNCGTIFRGKANPVPLNWSYLPIAYHGRASSVVISRTGIVRPSG</sequence>
<proteinExistence type="inferred from homology"/>
<protein>
    <recommendedName>
        <fullName evidence="4">Fumarylacetoacetase</fullName>
        <ecNumber evidence="4">3.7.1.2</ecNumber>
    </recommendedName>
    <alternativeName>
        <fullName evidence="4">Fumarylacetoacetate hydrolase</fullName>
    </alternativeName>
</protein>
<evidence type="ECO:0000256" key="1">
    <source>
        <dbReference type="PIRSR" id="PIRSR605959-1"/>
    </source>
</evidence>
<gene>
    <name evidence="5" type="ORF">Nepgr_020191</name>
</gene>
<dbReference type="GO" id="GO:0046872">
    <property type="term" value="F:metal ion binding"/>
    <property type="evidence" value="ECO:0007669"/>
    <property type="project" value="UniProtKB-UniRule"/>
</dbReference>
<keyword evidence="4" id="KW-0828">Tyrosine catabolism</keyword>
<reference evidence="5" key="1">
    <citation type="submission" date="2023-05" db="EMBL/GenBank/DDBJ databases">
        <title>Nepenthes gracilis genome sequencing.</title>
        <authorList>
            <person name="Fukushima K."/>
        </authorList>
    </citation>
    <scope>NUCLEOTIDE SEQUENCE</scope>
    <source>
        <strain evidence="5">SING2019-196</strain>
    </source>
</reference>
<comment type="pathway">
    <text evidence="4">Amino-acid degradation; L-phenylalanine degradation; acetoacetate and fumarate from L-phenylalanine: step 6/6.</text>
</comment>
<dbReference type="PANTHER" id="PTHR43069">
    <property type="entry name" value="FUMARYLACETOACETASE"/>
    <property type="match status" value="1"/>
</dbReference>
<evidence type="ECO:0000313" key="6">
    <source>
        <dbReference type="Proteomes" id="UP001279734"/>
    </source>
</evidence>
<feature type="binding site" evidence="3">
    <location>
        <position position="266"/>
    </location>
    <ligand>
        <name>Ca(2+)</name>
        <dbReference type="ChEBI" id="CHEBI:29108"/>
    </ligand>
</feature>
<dbReference type="PANTHER" id="PTHR43069:SF2">
    <property type="entry name" value="FUMARYLACETOACETASE"/>
    <property type="match status" value="1"/>
</dbReference>
<comment type="catalytic activity">
    <reaction evidence="4">
        <text>4-fumarylacetoacetate + H2O = acetoacetate + fumarate + H(+)</text>
        <dbReference type="Rhea" id="RHEA:10244"/>
        <dbReference type="ChEBI" id="CHEBI:13705"/>
        <dbReference type="ChEBI" id="CHEBI:15377"/>
        <dbReference type="ChEBI" id="CHEBI:15378"/>
        <dbReference type="ChEBI" id="CHEBI:18034"/>
        <dbReference type="ChEBI" id="CHEBI:29806"/>
        <dbReference type="EC" id="3.7.1.2"/>
    </reaction>
</comment>
<dbReference type="InterPro" id="IPR036462">
    <property type="entry name" value="Fumarylacetoacetase_N_sf"/>
</dbReference>
<keyword evidence="3 4" id="KW-0479">Metal-binding</keyword>
<evidence type="ECO:0000256" key="4">
    <source>
        <dbReference type="RuleBase" id="RU366008"/>
    </source>
</evidence>
<name>A0AAD3SUY7_NEPGR</name>
<dbReference type="InterPro" id="IPR036663">
    <property type="entry name" value="Fumarylacetoacetase_C_sf"/>
</dbReference>
<evidence type="ECO:0000313" key="5">
    <source>
        <dbReference type="EMBL" id="GMH18350.1"/>
    </source>
</evidence>
<dbReference type="InterPro" id="IPR005959">
    <property type="entry name" value="Fumarylacetoacetase"/>
</dbReference>
<dbReference type="Gene3D" id="3.90.850.10">
    <property type="entry name" value="Fumarylacetoacetase-like, C-terminal domain"/>
    <property type="match status" value="1"/>
</dbReference>
<evidence type="ECO:0000256" key="3">
    <source>
        <dbReference type="PIRSR" id="PIRSR605959-3"/>
    </source>
</evidence>
<dbReference type="EC" id="3.7.1.2" evidence="4"/>
<dbReference type="GO" id="GO:1902000">
    <property type="term" value="P:homogentisate catabolic process"/>
    <property type="evidence" value="ECO:0007669"/>
    <property type="project" value="TreeGrafter"/>
</dbReference>
<evidence type="ECO:0000256" key="2">
    <source>
        <dbReference type="PIRSR" id="PIRSR605959-2"/>
    </source>
</evidence>
<organism evidence="5 6">
    <name type="scientific">Nepenthes gracilis</name>
    <name type="common">Slender pitcher plant</name>
    <dbReference type="NCBI Taxonomy" id="150966"/>
    <lineage>
        <taxon>Eukaryota</taxon>
        <taxon>Viridiplantae</taxon>
        <taxon>Streptophyta</taxon>
        <taxon>Embryophyta</taxon>
        <taxon>Tracheophyta</taxon>
        <taxon>Spermatophyta</taxon>
        <taxon>Magnoliopsida</taxon>
        <taxon>eudicotyledons</taxon>
        <taxon>Gunneridae</taxon>
        <taxon>Pentapetalae</taxon>
        <taxon>Caryophyllales</taxon>
        <taxon>Nepenthaceae</taxon>
        <taxon>Nepenthes</taxon>
    </lineage>
</organism>
<keyword evidence="4" id="KW-0378">Hydrolase</keyword>
<keyword evidence="4" id="KW-0585">Phenylalanine catabolism</keyword>
<feature type="binding site" evidence="2">
    <location>
        <position position="282"/>
    </location>
    <ligand>
        <name>substrate</name>
    </ligand>
</feature>
<keyword evidence="6" id="KW-1185">Reference proteome</keyword>
<keyword evidence="4" id="KW-0460">Magnesium</keyword>
<comment type="caution">
    <text evidence="5">The sequence shown here is derived from an EMBL/GenBank/DDBJ whole genome shotgun (WGS) entry which is preliminary data.</text>
</comment>
<dbReference type="GO" id="GO:0006559">
    <property type="term" value="P:L-phenylalanine catabolic process"/>
    <property type="evidence" value="ECO:0007669"/>
    <property type="project" value="UniProtKB-UniRule"/>
</dbReference>
<keyword evidence="3 4" id="KW-0106">Calcium</keyword>
<feature type="active site" description="Proton acceptor" evidence="1">
    <location>
        <position position="273"/>
    </location>
</feature>
<dbReference type="GO" id="GO:0004334">
    <property type="term" value="F:fumarylacetoacetase activity"/>
    <property type="evidence" value="ECO:0007669"/>
    <property type="project" value="UniProtKB-UniRule"/>
</dbReference>
<comment type="similarity">
    <text evidence="4">Belongs to the FAH family.</text>
</comment>
<dbReference type="SUPFAM" id="SSF56529">
    <property type="entry name" value="FAH"/>
    <property type="match status" value="1"/>
</dbReference>
<feature type="binding site" evidence="2">
    <location>
        <position position="268"/>
    </location>
    <ligand>
        <name>substrate</name>
    </ligand>
</feature>
<dbReference type="Proteomes" id="UP001279734">
    <property type="component" value="Unassembled WGS sequence"/>
</dbReference>
<comment type="cofactor">
    <cofactor evidence="4">
        <name>Mg(2+)</name>
        <dbReference type="ChEBI" id="CHEBI:18420"/>
    </cofactor>
    <cofactor evidence="4">
        <name>Ca(2+)</name>
        <dbReference type="ChEBI" id="CHEBI:29108"/>
    </cofactor>
</comment>
<dbReference type="SUPFAM" id="SSF63433">
    <property type="entry name" value="Fumarylacetoacetate hydrolase, FAH, N-terminal domain"/>
    <property type="match status" value="1"/>
</dbReference>
<dbReference type="GO" id="GO:0006572">
    <property type="term" value="P:L-tyrosine catabolic process"/>
    <property type="evidence" value="ECO:0007669"/>
    <property type="project" value="UniProtKB-UniRule"/>
</dbReference>